<evidence type="ECO:0000256" key="7">
    <source>
        <dbReference type="SAM" id="SignalP"/>
    </source>
</evidence>
<evidence type="ECO:0000256" key="5">
    <source>
        <dbReference type="ARBA" id="ARBA00023139"/>
    </source>
</evidence>
<keyword evidence="3 7" id="KW-0732">Signal</keyword>
<evidence type="ECO:0000313" key="8">
    <source>
        <dbReference type="EMBL" id="NOL51578.1"/>
    </source>
</evidence>
<keyword evidence="4" id="KW-0472">Membrane</keyword>
<comment type="similarity">
    <text evidence="1">Belongs to the EcnA/EcnB lipoprotein family.</text>
</comment>
<evidence type="ECO:0000256" key="3">
    <source>
        <dbReference type="ARBA" id="ARBA00022729"/>
    </source>
</evidence>
<dbReference type="Proteomes" id="UP000537862">
    <property type="component" value="Unassembled WGS sequence"/>
</dbReference>
<dbReference type="Pfam" id="PF08085">
    <property type="entry name" value="Entericidin"/>
    <property type="match status" value="1"/>
</dbReference>
<comment type="caution">
    <text evidence="8">The sequence shown here is derived from an EMBL/GenBank/DDBJ whole genome shotgun (WGS) entry which is preliminary data.</text>
</comment>
<reference evidence="8 9" key="1">
    <citation type="submission" date="2020-05" db="EMBL/GenBank/DDBJ databases">
        <authorList>
            <person name="Niu N."/>
        </authorList>
    </citation>
    <scope>NUCLEOTIDE SEQUENCE [LARGE SCALE GENOMIC DNA]</scope>
    <source>
        <strain evidence="8 9">3340-03</strain>
    </source>
</reference>
<feature type="chain" id="PRO_5032597518" evidence="7">
    <location>
        <begin position="20"/>
        <end position="44"/>
    </location>
</feature>
<keyword evidence="9" id="KW-1185">Reference proteome</keyword>
<evidence type="ECO:0000313" key="9">
    <source>
        <dbReference type="Proteomes" id="UP000537862"/>
    </source>
</evidence>
<dbReference type="InterPro" id="IPR012556">
    <property type="entry name" value="Entericidin"/>
</dbReference>
<dbReference type="GO" id="GO:0009636">
    <property type="term" value="P:response to toxic substance"/>
    <property type="evidence" value="ECO:0007669"/>
    <property type="project" value="InterPro"/>
</dbReference>
<keyword evidence="6 8" id="KW-0449">Lipoprotein</keyword>
<evidence type="ECO:0000256" key="4">
    <source>
        <dbReference type="ARBA" id="ARBA00023136"/>
    </source>
</evidence>
<evidence type="ECO:0000256" key="6">
    <source>
        <dbReference type="ARBA" id="ARBA00023288"/>
    </source>
</evidence>
<dbReference type="EMBL" id="JABGBN010000002">
    <property type="protein sequence ID" value="NOL51578.1"/>
    <property type="molecule type" value="Genomic_DNA"/>
</dbReference>
<feature type="signal peptide" evidence="7">
    <location>
        <begin position="1"/>
        <end position="19"/>
    </location>
</feature>
<protein>
    <submittedName>
        <fullName evidence="8">Entericidin A/B family lipoprotein</fullName>
    </submittedName>
</protein>
<gene>
    <name evidence="8" type="ORF">HKX39_05240</name>
</gene>
<keyword evidence="5" id="KW-0564">Palmitate</keyword>
<accession>A0A849P7R1</accession>
<dbReference type="RefSeq" id="WP_171680243.1">
    <property type="nucleotide sequence ID" value="NZ_JABGBN010000002.1"/>
</dbReference>
<evidence type="ECO:0000256" key="1">
    <source>
        <dbReference type="ARBA" id="ARBA00010296"/>
    </source>
</evidence>
<keyword evidence="2" id="KW-1003">Cell membrane</keyword>
<dbReference type="AlphaFoldDB" id="A0A849P7R1"/>
<dbReference type="GO" id="GO:0016020">
    <property type="term" value="C:membrane"/>
    <property type="evidence" value="ECO:0007669"/>
    <property type="project" value="InterPro"/>
</dbReference>
<organism evidence="8 9">
    <name type="scientific">Pelistega suis</name>
    <dbReference type="NCBI Taxonomy" id="1631957"/>
    <lineage>
        <taxon>Bacteria</taxon>
        <taxon>Pseudomonadati</taxon>
        <taxon>Pseudomonadota</taxon>
        <taxon>Betaproteobacteria</taxon>
        <taxon>Burkholderiales</taxon>
        <taxon>Alcaligenaceae</taxon>
        <taxon>Pelistega</taxon>
    </lineage>
</organism>
<dbReference type="PROSITE" id="PS51257">
    <property type="entry name" value="PROKAR_LIPOPROTEIN"/>
    <property type="match status" value="1"/>
</dbReference>
<evidence type="ECO:0000256" key="2">
    <source>
        <dbReference type="ARBA" id="ARBA00022475"/>
    </source>
</evidence>
<name>A0A849P7R1_9BURK</name>
<sequence>MSKKTMSAVLAALFMLGLAGCQTTQGLGKDIQNAGQKMEKAIEG</sequence>
<proteinExistence type="inferred from homology"/>